<feature type="transmembrane region" description="Helical" evidence="4">
    <location>
        <begin position="252"/>
        <end position="274"/>
    </location>
</feature>
<dbReference type="GO" id="GO:0046872">
    <property type="term" value="F:metal ion binding"/>
    <property type="evidence" value="ECO:0007669"/>
    <property type="project" value="UniProtKB-KW"/>
</dbReference>
<keyword evidence="4" id="KW-0472">Membrane</keyword>
<dbReference type="PANTHER" id="PTHR43344">
    <property type="entry name" value="PHOSPHOSERINE PHOSPHATASE"/>
    <property type="match status" value="1"/>
</dbReference>
<keyword evidence="4" id="KW-1133">Transmembrane helix</keyword>
<gene>
    <name evidence="5" type="ORF">UFOPK1392_01671</name>
    <name evidence="6" type="ORF">UFOPK3733_00771</name>
</gene>
<keyword evidence="2" id="KW-0378">Hydrolase</keyword>
<accession>A0A6J5YJV2</accession>
<dbReference type="Pfam" id="PF12710">
    <property type="entry name" value="HAD"/>
    <property type="match status" value="1"/>
</dbReference>
<evidence type="ECO:0000256" key="4">
    <source>
        <dbReference type="SAM" id="Phobius"/>
    </source>
</evidence>
<dbReference type="PANTHER" id="PTHR43344:SF13">
    <property type="entry name" value="PHOSPHATASE RV3661-RELATED"/>
    <property type="match status" value="1"/>
</dbReference>
<dbReference type="EMBL" id="CAFBNC010000028">
    <property type="protein sequence ID" value="CAB4932739.1"/>
    <property type="molecule type" value="Genomic_DNA"/>
</dbReference>
<evidence type="ECO:0000256" key="3">
    <source>
        <dbReference type="ARBA" id="ARBA00022842"/>
    </source>
</evidence>
<dbReference type="InterPro" id="IPR006385">
    <property type="entry name" value="HAD_hydro_SerB1"/>
</dbReference>
<dbReference type="EMBL" id="CAEMXZ010000083">
    <property type="protein sequence ID" value="CAB4323909.1"/>
    <property type="molecule type" value="Genomic_DNA"/>
</dbReference>
<dbReference type="FunFam" id="3.40.50.1000:FF:000025">
    <property type="entry name" value="HAD hydrolase, family IB"/>
    <property type="match status" value="1"/>
</dbReference>
<dbReference type="NCBIfam" id="TIGR01488">
    <property type="entry name" value="HAD-SF-IB"/>
    <property type="match status" value="1"/>
</dbReference>
<evidence type="ECO:0000256" key="1">
    <source>
        <dbReference type="ARBA" id="ARBA00022723"/>
    </source>
</evidence>
<evidence type="ECO:0000313" key="6">
    <source>
        <dbReference type="EMBL" id="CAB4932739.1"/>
    </source>
</evidence>
<dbReference type="Gene3D" id="1.20.1440.100">
    <property type="entry name" value="SG protein - dephosphorylation function"/>
    <property type="match status" value="1"/>
</dbReference>
<name>A0A6J5YJV2_9ZZZZ</name>
<dbReference type="InterPro" id="IPR050582">
    <property type="entry name" value="HAD-like_SerB"/>
</dbReference>
<dbReference type="GO" id="GO:0016787">
    <property type="term" value="F:hydrolase activity"/>
    <property type="evidence" value="ECO:0007669"/>
    <property type="project" value="UniProtKB-KW"/>
</dbReference>
<keyword evidence="4" id="KW-0812">Transmembrane</keyword>
<dbReference type="SUPFAM" id="SSF56784">
    <property type="entry name" value="HAD-like"/>
    <property type="match status" value="1"/>
</dbReference>
<dbReference type="AlphaFoldDB" id="A0A6J5YJV2"/>
<sequence length="281" mass="30635">MGAVAPSPATRMLVSVMEAAFFDLDKTVIAHGALVAFGGSFRRAGMVNRRVLARTVWNGLVFRTFGADEERMRRFRESTLQITRGWDHATVTSIVHRTLAEVIDPIVYDEAIVLIEGHRAAGRLVYLVSASPEEIVAPLAEHLGLDGIIASRARLDTDGRYTGEVEFYCYGQNKVDAITELAAVESIDLGRSYAYSDSATDLPMLKAVGHPIAVNPDRELTRVALHNGWPIVEFLRGVPLRDRIALPTTTRATLITTGAAVVMVSSIVAVVILARRRTALA</sequence>
<evidence type="ECO:0000313" key="5">
    <source>
        <dbReference type="EMBL" id="CAB4323909.1"/>
    </source>
</evidence>
<dbReference type="InterPro" id="IPR023214">
    <property type="entry name" value="HAD_sf"/>
</dbReference>
<reference evidence="5" key="1">
    <citation type="submission" date="2020-05" db="EMBL/GenBank/DDBJ databases">
        <authorList>
            <person name="Chiriac C."/>
            <person name="Salcher M."/>
            <person name="Ghai R."/>
            <person name="Kavagutti S V."/>
        </authorList>
    </citation>
    <scope>NUCLEOTIDE SEQUENCE</scope>
</reference>
<protein>
    <submittedName>
        <fullName evidence="5">Unannotated protein</fullName>
    </submittedName>
</protein>
<keyword evidence="1" id="KW-0479">Metal-binding</keyword>
<dbReference type="NCBIfam" id="TIGR01490">
    <property type="entry name" value="HAD-SF-IB-hyp1"/>
    <property type="match status" value="1"/>
</dbReference>
<proteinExistence type="predicted"/>
<evidence type="ECO:0000256" key="2">
    <source>
        <dbReference type="ARBA" id="ARBA00022801"/>
    </source>
</evidence>
<dbReference type="CDD" id="cd02612">
    <property type="entry name" value="HAD_PGPPase"/>
    <property type="match status" value="1"/>
</dbReference>
<dbReference type="Gene3D" id="3.40.50.1000">
    <property type="entry name" value="HAD superfamily/HAD-like"/>
    <property type="match status" value="1"/>
</dbReference>
<organism evidence="5">
    <name type="scientific">freshwater metagenome</name>
    <dbReference type="NCBI Taxonomy" id="449393"/>
    <lineage>
        <taxon>unclassified sequences</taxon>
        <taxon>metagenomes</taxon>
        <taxon>ecological metagenomes</taxon>
    </lineage>
</organism>
<dbReference type="InterPro" id="IPR036412">
    <property type="entry name" value="HAD-like_sf"/>
</dbReference>
<keyword evidence="3" id="KW-0460">Magnesium</keyword>